<accession>A0A1J4KPD4</accession>
<evidence type="ECO:0000313" key="3">
    <source>
        <dbReference type="Proteomes" id="UP000179807"/>
    </source>
</evidence>
<dbReference type="RefSeq" id="XP_068366297.1">
    <property type="nucleotide sequence ID" value="XM_068499218.1"/>
</dbReference>
<protein>
    <submittedName>
        <fullName evidence="2">Uncharacterized protein</fullName>
    </submittedName>
</protein>
<dbReference type="AlphaFoldDB" id="A0A1J4KPD4"/>
<feature type="compositionally biased region" description="Low complexity" evidence="1">
    <location>
        <begin position="123"/>
        <end position="132"/>
    </location>
</feature>
<dbReference type="VEuPathDB" id="TrichDB:TRFO_16830"/>
<feature type="compositionally biased region" description="Low complexity" evidence="1">
    <location>
        <begin position="75"/>
        <end position="106"/>
    </location>
</feature>
<dbReference type="OrthoDB" id="10506160at2759"/>
<organism evidence="2 3">
    <name type="scientific">Tritrichomonas foetus</name>
    <dbReference type="NCBI Taxonomy" id="1144522"/>
    <lineage>
        <taxon>Eukaryota</taxon>
        <taxon>Metamonada</taxon>
        <taxon>Parabasalia</taxon>
        <taxon>Tritrichomonadida</taxon>
        <taxon>Tritrichomonadidae</taxon>
        <taxon>Tritrichomonas</taxon>
    </lineage>
</organism>
<evidence type="ECO:0000313" key="2">
    <source>
        <dbReference type="EMBL" id="OHT13161.1"/>
    </source>
</evidence>
<comment type="caution">
    <text evidence="2">The sequence shown here is derived from an EMBL/GenBank/DDBJ whole genome shotgun (WGS) entry which is preliminary data.</text>
</comment>
<feature type="region of interest" description="Disordered" evidence="1">
    <location>
        <begin position="72"/>
        <end position="149"/>
    </location>
</feature>
<reference evidence="2" key="1">
    <citation type="submission" date="2016-10" db="EMBL/GenBank/DDBJ databases">
        <authorList>
            <person name="Benchimol M."/>
            <person name="Almeida L.G."/>
            <person name="Vasconcelos A.T."/>
            <person name="Perreira-Neves A."/>
            <person name="Rosa I.A."/>
            <person name="Tasca T."/>
            <person name="Bogo M.R."/>
            <person name="de Souza W."/>
        </authorList>
    </citation>
    <scope>NUCLEOTIDE SEQUENCE [LARGE SCALE GENOMIC DNA]</scope>
    <source>
        <strain evidence="2">K</strain>
    </source>
</reference>
<name>A0A1J4KPD4_9EUKA</name>
<dbReference type="Proteomes" id="UP000179807">
    <property type="component" value="Unassembled WGS sequence"/>
</dbReference>
<dbReference type="EMBL" id="MLAK01000547">
    <property type="protein sequence ID" value="OHT13161.1"/>
    <property type="molecule type" value="Genomic_DNA"/>
</dbReference>
<evidence type="ECO:0000256" key="1">
    <source>
        <dbReference type="SAM" id="MobiDB-lite"/>
    </source>
</evidence>
<dbReference type="GeneID" id="94833922"/>
<sequence>MNSGYSATEVEGIRSLVLQNDEPDDSSLLNIIQHDLNETKTLIKRYLRSIKDEQVSIDNLCSLFNSNNDSVIDTSNLSSNPQPNNNTSNNYNQQSPRRSPRLAPRPIDVTRNGNPDRVPPAPLSASSLALPPKYRGKSMPKTPHPVSQPFSNQLPNSLTNPLTSSLNNPMNSFTQGSNMVNINSLSNLSNINNINSLNNISNINSLNNISGINSSMPPFSLNDNVMTTSSILNNSKNLLSGGVQARIPVLPKIESSPAAIHRHQKNRVEPEIGSLAAVLHPSLGPAHVCRVLGQKNQNRAHCYLVAFFQSEYSPCFVPSEYLFQLKSNIGFPLGNEEEFRKEMANEEVSVDFLLERIFSSAQNLVINHAEVLFPPDKLEDANFKPEPQQVQQIMFQCVSCAALLLVCYVSCEWQISPNKLNTILSTIMKTNPSKFASTQNIMNKIQESLLRLLSMIENK</sequence>
<proteinExistence type="predicted"/>
<gene>
    <name evidence="2" type="ORF">TRFO_16830</name>
</gene>
<keyword evidence="3" id="KW-1185">Reference proteome</keyword>